<dbReference type="Gene3D" id="1.10.10.10">
    <property type="entry name" value="Winged helix-like DNA-binding domain superfamily/Winged helix DNA-binding domain"/>
    <property type="match status" value="1"/>
</dbReference>
<keyword evidence="1" id="KW-0805">Transcription regulation</keyword>
<evidence type="ECO:0000256" key="3">
    <source>
        <dbReference type="ARBA" id="ARBA00023163"/>
    </source>
</evidence>
<keyword evidence="6" id="KW-1185">Reference proteome</keyword>
<dbReference type="PANTHER" id="PTHR43537:SF5">
    <property type="entry name" value="UXU OPERON TRANSCRIPTIONAL REGULATOR"/>
    <property type="match status" value="1"/>
</dbReference>
<accession>A0ABS9W845</accession>
<dbReference type="InterPro" id="IPR036388">
    <property type="entry name" value="WH-like_DNA-bd_sf"/>
</dbReference>
<dbReference type="Pfam" id="PF00392">
    <property type="entry name" value="GntR"/>
    <property type="match status" value="1"/>
</dbReference>
<proteinExistence type="predicted"/>
<dbReference type="InterPro" id="IPR008920">
    <property type="entry name" value="TF_FadR/GntR_C"/>
</dbReference>
<keyword evidence="3" id="KW-0804">Transcription</keyword>
<gene>
    <name evidence="5" type="ORF">MON41_16980</name>
</gene>
<evidence type="ECO:0000313" key="6">
    <source>
        <dbReference type="Proteomes" id="UP001201985"/>
    </source>
</evidence>
<organism evidence="5 6">
    <name type="scientific">Teichococcus vastitatis</name>
    <dbReference type="NCBI Taxonomy" id="2307076"/>
    <lineage>
        <taxon>Bacteria</taxon>
        <taxon>Pseudomonadati</taxon>
        <taxon>Pseudomonadota</taxon>
        <taxon>Alphaproteobacteria</taxon>
        <taxon>Acetobacterales</taxon>
        <taxon>Roseomonadaceae</taxon>
        <taxon>Roseomonas</taxon>
    </lineage>
</organism>
<dbReference type="PANTHER" id="PTHR43537">
    <property type="entry name" value="TRANSCRIPTIONAL REGULATOR, GNTR FAMILY"/>
    <property type="match status" value="1"/>
</dbReference>
<dbReference type="SUPFAM" id="SSF48008">
    <property type="entry name" value="GntR ligand-binding domain-like"/>
    <property type="match status" value="1"/>
</dbReference>
<dbReference type="Pfam" id="PF07729">
    <property type="entry name" value="FCD"/>
    <property type="match status" value="1"/>
</dbReference>
<evidence type="ECO:0000256" key="1">
    <source>
        <dbReference type="ARBA" id="ARBA00023015"/>
    </source>
</evidence>
<dbReference type="SMART" id="SM00345">
    <property type="entry name" value="HTH_GNTR"/>
    <property type="match status" value="1"/>
</dbReference>
<name>A0ABS9W845_9PROT</name>
<dbReference type="SUPFAM" id="SSF46785">
    <property type="entry name" value="Winged helix' DNA-binding domain"/>
    <property type="match status" value="1"/>
</dbReference>
<dbReference type="InterPro" id="IPR036390">
    <property type="entry name" value="WH_DNA-bd_sf"/>
</dbReference>
<dbReference type="Gene3D" id="1.20.120.530">
    <property type="entry name" value="GntR ligand-binding domain-like"/>
    <property type="match status" value="1"/>
</dbReference>
<dbReference type="InterPro" id="IPR011711">
    <property type="entry name" value="GntR_C"/>
</dbReference>
<feature type="domain" description="HTH gntR-type" evidence="4">
    <location>
        <begin position="8"/>
        <end position="76"/>
    </location>
</feature>
<sequence>MIHPNRHRPLSDVVHERLRDMLTSGEFPQGARLPGEHALAERLAVSRPVLRQALARLQAEGRVESRKGSGTVVRNIGPPPLSLSYGALSSIPDVRSFLEFRCGLESEMAARAAACRDPSARAALRHAAGALEAEASAGRPAVEEDIAFHLAIARASGNRFFVATLAALSEQTRFSIRLTRELCTLASAERLAEMQAEHDRILAAIEAGDVAAAHAAMAAHLQGGIRRLFGQTD</sequence>
<dbReference type="Proteomes" id="UP001201985">
    <property type="component" value="Unassembled WGS sequence"/>
</dbReference>
<evidence type="ECO:0000313" key="5">
    <source>
        <dbReference type="EMBL" id="MCI0755417.1"/>
    </source>
</evidence>
<evidence type="ECO:0000256" key="2">
    <source>
        <dbReference type="ARBA" id="ARBA00023125"/>
    </source>
</evidence>
<dbReference type="SMART" id="SM00895">
    <property type="entry name" value="FCD"/>
    <property type="match status" value="1"/>
</dbReference>
<keyword evidence="2" id="KW-0238">DNA-binding</keyword>
<dbReference type="EMBL" id="JALBUU010000028">
    <property type="protein sequence ID" value="MCI0755417.1"/>
    <property type="molecule type" value="Genomic_DNA"/>
</dbReference>
<reference evidence="5 6" key="1">
    <citation type="submission" date="2022-03" db="EMBL/GenBank/DDBJ databases">
        <title>Complete genome analysis of Roseomonas KG 17.1 : a prolific producer of plant growth promoters.</title>
        <authorList>
            <person name="Saadouli I."/>
            <person name="Najjari A."/>
            <person name="Mosbah A."/>
            <person name="Ouzari H.I."/>
        </authorList>
    </citation>
    <scope>NUCLEOTIDE SEQUENCE [LARGE SCALE GENOMIC DNA]</scope>
    <source>
        <strain evidence="5 6">KG17-1</strain>
    </source>
</reference>
<dbReference type="CDD" id="cd07377">
    <property type="entry name" value="WHTH_GntR"/>
    <property type="match status" value="1"/>
</dbReference>
<dbReference type="PRINTS" id="PR00035">
    <property type="entry name" value="HTHGNTR"/>
</dbReference>
<comment type="caution">
    <text evidence="5">The sequence shown here is derived from an EMBL/GenBank/DDBJ whole genome shotgun (WGS) entry which is preliminary data.</text>
</comment>
<dbReference type="RefSeq" id="WP_120010271.1">
    <property type="nucleotide sequence ID" value="NZ_JALBUU010000028.1"/>
</dbReference>
<protein>
    <submittedName>
        <fullName evidence="5">FadR family transcriptional regulator</fullName>
    </submittedName>
</protein>
<evidence type="ECO:0000259" key="4">
    <source>
        <dbReference type="PROSITE" id="PS50949"/>
    </source>
</evidence>
<dbReference type="PROSITE" id="PS50949">
    <property type="entry name" value="HTH_GNTR"/>
    <property type="match status" value="1"/>
</dbReference>
<dbReference type="InterPro" id="IPR000524">
    <property type="entry name" value="Tscrpt_reg_HTH_GntR"/>
</dbReference>